<dbReference type="OrthoDB" id="10265489at2759"/>
<name>A0A165JAG4_9BASI</name>
<keyword evidence="4" id="KW-1185">Reference proteome</keyword>
<dbReference type="AlphaFoldDB" id="A0A165JAG4"/>
<feature type="domain" description="NECAP PHear" evidence="2">
    <location>
        <begin position="5"/>
        <end position="160"/>
    </location>
</feature>
<feature type="region of interest" description="Disordered" evidence="1">
    <location>
        <begin position="162"/>
        <end position="198"/>
    </location>
</feature>
<dbReference type="Gene3D" id="2.30.29.30">
    <property type="entry name" value="Pleckstrin-homology domain (PH domain)/Phosphotyrosine-binding domain (PTB)"/>
    <property type="match status" value="1"/>
</dbReference>
<dbReference type="InParanoid" id="A0A165JAG4"/>
<dbReference type="SUPFAM" id="SSF50729">
    <property type="entry name" value="PH domain-like"/>
    <property type="match status" value="1"/>
</dbReference>
<dbReference type="GO" id="GO:0030125">
    <property type="term" value="C:clathrin vesicle coat"/>
    <property type="evidence" value="ECO:0007669"/>
    <property type="project" value="TreeGrafter"/>
</dbReference>
<dbReference type="EMBL" id="KV423922">
    <property type="protein sequence ID" value="KZT61589.1"/>
    <property type="molecule type" value="Genomic_DNA"/>
</dbReference>
<protein>
    <submittedName>
        <fullName evidence="3">Adaptin ear-binding coat-associated protein 1 NECAP-1</fullName>
    </submittedName>
</protein>
<evidence type="ECO:0000313" key="4">
    <source>
        <dbReference type="Proteomes" id="UP000076842"/>
    </source>
</evidence>
<dbReference type="STRING" id="1353952.A0A165JAG4"/>
<dbReference type="CDD" id="cd13228">
    <property type="entry name" value="PHear_NECAP"/>
    <property type="match status" value="1"/>
</dbReference>
<proteinExistence type="predicted"/>
<reference evidence="3 4" key="1">
    <citation type="journal article" date="2016" name="Mol. Biol. Evol.">
        <title>Comparative Genomics of Early-Diverging Mushroom-Forming Fungi Provides Insights into the Origins of Lignocellulose Decay Capabilities.</title>
        <authorList>
            <person name="Nagy L.G."/>
            <person name="Riley R."/>
            <person name="Tritt A."/>
            <person name="Adam C."/>
            <person name="Daum C."/>
            <person name="Floudas D."/>
            <person name="Sun H."/>
            <person name="Yadav J.S."/>
            <person name="Pangilinan J."/>
            <person name="Larsson K.H."/>
            <person name="Matsuura K."/>
            <person name="Barry K."/>
            <person name="Labutti K."/>
            <person name="Kuo R."/>
            <person name="Ohm R.A."/>
            <person name="Bhattacharya S.S."/>
            <person name="Shirouzu T."/>
            <person name="Yoshinaga Y."/>
            <person name="Martin F.M."/>
            <person name="Grigoriev I.V."/>
            <person name="Hibbett D.S."/>
        </authorList>
    </citation>
    <scope>NUCLEOTIDE SEQUENCE [LARGE SCALE GENOMIC DNA]</scope>
    <source>
        <strain evidence="3 4">HHB12733</strain>
    </source>
</reference>
<dbReference type="InterPro" id="IPR011993">
    <property type="entry name" value="PH-like_dom_sf"/>
</dbReference>
<sequence length="198" mass="21456">MDDIIENILYIARNVNVFKIPPRTSNEGYRAVDWITEKPLWNGRLKVTERGETCYIVLEDPNSGELFAQAPYDKTGAAVEAALDSSRYFVLRVEGEGGRKAYIGLGFEERAESFDFNVALQDYVKRAKAASDPTSSIEAAVHEPPPDYSLKEGQTMTIKIPAKDGRKIAGKSSGSGGFGGGFGLPPPPPAGGGVKRMK</sequence>
<evidence type="ECO:0000256" key="1">
    <source>
        <dbReference type="SAM" id="MobiDB-lite"/>
    </source>
</evidence>
<organism evidence="3 4">
    <name type="scientific">Calocera cornea HHB12733</name>
    <dbReference type="NCBI Taxonomy" id="1353952"/>
    <lineage>
        <taxon>Eukaryota</taxon>
        <taxon>Fungi</taxon>
        <taxon>Dikarya</taxon>
        <taxon>Basidiomycota</taxon>
        <taxon>Agaricomycotina</taxon>
        <taxon>Dacrymycetes</taxon>
        <taxon>Dacrymycetales</taxon>
        <taxon>Dacrymycetaceae</taxon>
        <taxon>Calocera</taxon>
    </lineage>
</organism>
<accession>A0A165JAG4</accession>
<dbReference type="InterPro" id="IPR012466">
    <property type="entry name" value="NECAP_PHear"/>
</dbReference>
<evidence type="ECO:0000313" key="3">
    <source>
        <dbReference type="EMBL" id="KZT61589.1"/>
    </source>
</evidence>
<dbReference type="PANTHER" id="PTHR12847:SF9">
    <property type="entry name" value="NECAP-LIKE PROTEIN CG9132"/>
    <property type="match status" value="1"/>
</dbReference>
<evidence type="ECO:0000259" key="2">
    <source>
        <dbReference type="Pfam" id="PF07933"/>
    </source>
</evidence>
<gene>
    <name evidence="3" type="ORF">CALCODRAFT_522694</name>
</gene>
<dbReference type="GO" id="GO:0006897">
    <property type="term" value="P:endocytosis"/>
    <property type="evidence" value="ECO:0007669"/>
    <property type="project" value="InterPro"/>
</dbReference>
<dbReference type="Proteomes" id="UP000076842">
    <property type="component" value="Unassembled WGS sequence"/>
</dbReference>
<dbReference type="PANTHER" id="PTHR12847">
    <property type="entry name" value="ATP-BINDING CASSETTE ABC TRANSPORTER-RELATED"/>
    <property type="match status" value="1"/>
</dbReference>
<feature type="compositionally biased region" description="Gly residues" evidence="1">
    <location>
        <begin position="173"/>
        <end position="183"/>
    </location>
</feature>
<dbReference type="Pfam" id="PF07933">
    <property type="entry name" value="DUF1681"/>
    <property type="match status" value="1"/>
</dbReference>